<evidence type="ECO:0000313" key="3">
    <source>
        <dbReference type="EMBL" id="KAK6639248.1"/>
    </source>
</evidence>
<protein>
    <submittedName>
        <fullName evidence="3">Uncharacterized protein</fullName>
    </submittedName>
</protein>
<gene>
    <name evidence="3" type="ORF">RUM43_007519</name>
</gene>
<evidence type="ECO:0000256" key="2">
    <source>
        <dbReference type="SAM" id="Phobius"/>
    </source>
</evidence>
<accession>A0AAN8PMD7</accession>
<keyword evidence="2" id="KW-1133">Transmembrane helix</keyword>
<feature type="transmembrane region" description="Helical" evidence="2">
    <location>
        <begin position="56"/>
        <end position="74"/>
    </location>
</feature>
<dbReference type="AlphaFoldDB" id="A0AAN8PMD7"/>
<proteinExistence type="predicted"/>
<dbReference type="InterPro" id="IPR053291">
    <property type="entry name" value="Ommatidial_diff-associated"/>
</dbReference>
<comment type="caution">
    <text evidence="3">The sequence shown here is derived from an EMBL/GenBank/DDBJ whole genome shotgun (WGS) entry which is preliminary data.</text>
</comment>
<organism evidence="3 4">
    <name type="scientific">Polyplax serrata</name>
    <name type="common">Common mouse louse</name>
    <dbReference type="NCBI Taxonomy" id="468196"/>
    <lineage>
        <taxon>Eukaryota</taxon>
        <taxon>Metazoa</taxon>
        <taxon>Ecdysozoa</taxon>
        <taxon>Arthropoda</taxon>
        <taxon>Hexapoda</taxon>
        <taxon>Insecta</taxon>
        <taxon>Pterygota</taxon>
        <taxon>Neoptera</taxon>
        <taxon>Paraneoptera</taxon>
        <taxon>Psocodea</taxon>
        <taxon>Troctomorpha</taxon>
        <taxon>Phthiraptera</taxon>
        <taxon>Anoplura</taxon>
        <taxon>Polyplacidae</taxon>
        <taxon>Polyplax</taxon>
    </lineage>
</organism>
<dbReference type="PANTHER" id="PTHR21579:SF20">
    <property type="entry name" value="PROTEIN TINCAR"/>
    <property type="match status" value="1"/>
</dbReference>
<dbReference type="PANTHER" id="PTHR21579">
    <property type="entry name" value="PROTEIN TINCAR"/>
    <property type="match status" value="1"/>
</dbReference>
<reference evidence="3 4" key="1">
    <citation type="submission" date="2023-10" db="EMBL/GenBank/DDBJ databases">
        <title>Genomes of two closely related lineages of the louse Polyplax serrata with different host specificities.</title>
        <authorList>
            <person name="Martinu J."/>
            <person name="Tarabai H."/>
            <person name="Stefka J."/>
            <person name="Hypsa V."/>
        </authorList>
    </citation>
    <scope>NUCLEOTIDE SEQUENCE [LARGE SCALE GENOMIC DNA]</scope>
    <source>
        <strain evidence="3">HR10_N</strain>
    </source>
</reference>
<keyword evidence="2" id="KW-0472">Membrane</keyword>
<feature type="transmembrane region" description="Helical" evidence="2">
    <location>
        <begin position="95"/>
        <end position="118"/>
    </location>
</feature>
<keyword evidence="2" id="KW-0812">Transmembrane</keyword>
<name>A0AAN8PMD7_POLSC</name>
<dbReference type="Proteomes" id="UP001372834">
    <property type="component" value="Unassembled WGS sequence"/>
</dbReference>
<sequence>MSMTGSLISYENHADSQRGSLKPKVTITPANVSSPPPVRRSSRTCLKAHLNSLWSVWYGVCLTAFQAYLAAQCGRRFLGYAVLPWPVNPPPRLELNAYLAFLGISVIALPFFLIAAVFKVGNLANDGFKLGRSLSTCTADPPSVLLGSSENQGVFRSLWQHGGPTAPFLHLTIALCLLIPKLMMEGRLIHSGFLSRGDVWLDGQPLVLGVIMGAVSISS</sequence>
<evidence type="ECO:0000256" key="1">
    <source>
        <dbReference type="SAM" id="MobiDB-lite"/>
    </source>
</evidence>
<dbReference type="EMBL" id="JAWJWE010000003">
    <property type="protein sequence ID" value="KAK6639248.1"/>
    <property type="molecule type" value="Genomic_DNA"/>
</dbReference>
<evidence type="ECO:0000313" key="4">
    <source>
        <dbReference type="Proteomes" id="UP001372834"/>
    </source>
</evidence>
<feature type="region of interest" description="Disordered" evidence="1">
    <location>
        <begin position="1"/>
        <end position="20"/>
    </location>
</feature>